<dbReference type="InterPro" id="IPR015424">
    <property type="entry name" value="PyrdxlP-dep_Trfase"/>
</dbReference>
<dbReference type="FunFam" id="3.40.640.10:FF:000072">
    <property type="entry name" value="Putative cystathionine beta-lyase"/>
    <property type="match status" value="1"/>
</dbReference>
<keyword evidence="2 3" id="KW-0663">Pyridoxal phosphate</keyword>
<dbReference type="InterPro" id="IPR015422">
    <property type="entry name" value="PyrdxlP-dep_Trfase_small"/>
</dbReference>
<dbReference type="Gene3D" id="3.90.1150.10">
    <property type="entry name" value="Aspartate Aminotransferase, domain 1"/>
    <property type="match status" value="1"/>
</dbReference>
<gene>
    <name evidence="5" type="ORF">TRICI_006533</name>
</gene>
<evidence type="ECO:0000256" key="2">
    <source>
        <dbReference type="ARBA" id="ARBA00022898"/>
    </source>
</evidence>
<dbReference type="Gene3D" id="3.40.640.10">
    <property type="entry name" value="Type I PLP-dependent aspartate aminotransferase-like (Major domain)"/>
    <property type="match status" value="1"/>
</dbReference>
<comment type="caution">
    <text evidence="5">The sequence shown here is derived from an EMBL/GenBank/DDBJ whole genome shotgun (WGS) entry which is preliminary data.</text>
</comment>
<feature type="modified residue" description="N6-(pyridoxal phosphate)lysine" evidence="3">
    <location>
        <position position="198"/>
    </location>
</feature>
<dbReference type="SUPFAM" id="SSF53383">
    <property type="entry name" value="PLP-dependent transferases"/>
    <property type="match status" value="1"/>
</dbReference>
<dbReference type="VEuPathDB" id="FungiDB:TRICI_006533"/>
<protein>
    <recommendedName>
        <fullName evidence="7">Cystathionine gamma-synthase</fullName>
    </recommendedName>
</protein>
<dbReference type="InterPro" id="IPR054542">
    <property type="entry name" value="Cys_met_metab_PP"/>
</dbReference>
<dbReference type="GO" id="GO:0005737">
    <property type="term" value="C:cytoplasm"/>
    <property type="evidence" value="ECO:0007669"/>
    <property type="project" value="TreeGrafter"/>
</dbReference>
<dbReference type="AlphaFoldDB" id="A0A642UKM8"/>
<dbReference type="OrthoDB" id="3512640at2759"/>
<proteinExistence type="inferred from homology"/>
<dbReference type="GO" id="GO:0016846">
    <property type="term" value="F:carbon-sulfur lyase activity"/>
    <property type="evidence" value="ECO:0007669"/>
    <property type="project" value="TreeGrafter"/>
</dbReference>
<dbReference type="Proteomes" id="UP000761534">
    <property type="component" value="Unassembled WGS sequence"/>
</dbReference>
<dbReference type="PROSITE" id="PS00868">
    <property type="entry name" value="CYS_MET_METAB_PP"/>
    <property type="match status" value="1"/>
</dbReference>
<evidence type="ECO:0000313" key="6">
    <source>
        <dbReference type="Proteomes" id="UP000761534"/>
    </source>
</evidence>
<evidence type="ECO:0000256" key="3">
    <source>
        <dbReference type="PIRSR" id="PIRSR001434-2"/>
    </source>
</evidence>
<dbReference type="InterPro" id="IPR015421">
    <property type="entry name" value="PyrdxlP-dep_Trfase_major"/>
</dbReference>
<dbReference type="EMBL" id="SWFS01000542">
    <property type="protein sequence ID" value="KAA8898518.1"/>
    <property type="molecule type" value="Genomic_DNA"/>
</dbReference>
<sequence length="373" mass="41726">MGKQGYEYGRASLGVHADDNLSTTRDVAAPINVSTTYKYESDPEKLGTPNLKEDYYSRISQPNSRRAEEVLSKLLDGNAVVYSSGLSAFHAAMLYYNPKRVFIGDGYHGCHSVLEILKRNYNLEVLPLNSDPAKIQKGDVIHLETPVNPTGLAFDIEYFARIAHSQDAYLVVDATFAPPPLSQPFNHGADMVMHSATKYFGGHSDMLAGVLVTKDQEVKEKLLNDRHYMGTICASLESWLLLRSLRTYDLRVRAQQQSALKVIKFLTENKDNLPALDKIYHSSLQVEEFVKRQLPTGGSPVFSIELKTKDLAKTFPSKLNLFHHATSLGGAESLIEWRKLSDEKVSDRLLRVSIGVENAEDLIEDLRQALNKV</sequence>
<keyword evidence="6" id="KW-1185">Reference proteome</keyword>
<evidence type="ECO:0000256" key="4">
    <source>
        <dbReference type="RuleBase" id="RU362118"/>
    </source>
</evidence>
<dbReference type="Pfam" id="PF01053">
    <property type="entry name" value="Cys_Met_Meta_PP"/>
    <property type="match status" value="1"/>
</dbReference>
<name>A0A642UKM8_9ASCO</name>
<evidence type="ECO:0000256" key="1">
    <source>
        <dbReference type="ARBA" id="ARBA00001933"/>
    </source>
</evidence>
<organism evidence="5 6">
    <name type="scientific">Trichomonascus ciferrii</name>
    <dbReference type="NCBI Taxonomy" id="44093"/>
    <lineage>
        <taxon>Eukaryota</taxon>
        <taxon>Fungi</taxon>
        <taxon>Dikarya</taxon>
        <taxon>Ascomycota</taxon>
        <taxon>Saccharomycotina</taxon>
        <taxon>Dipodascomycetes</taxon>
        <taxon>Dipodascales</taxon>
        <taxon>Trichomonascaceae</taxon>
        <taxon>Trichomonascus</taxon>
        <taxon>Trichomonascus ciferrii complex</taxon>
    </lineage>
</organism>
<dbReference type="GO" id="GO:0019346">
    <property type="term" value="P:transsulfuration"/>
    <property type="evidence" value="ECO:0007669"/>
    <property type="project" value="InterPro"/>
</dbReference>
<dbReference type="InterPro" id="IPR000277">
    <property type="entry name" value="Cys/Met-Metab_PyrdxlP-dep_enz"/>
</dbReference>
<reference evidence="5" key="1">
    <citation type="journal article" date="2019" name="G3 (Bethesda)">
        <title>Genome Assemblies of Two Rare Opportunistic Yeast Pathogens: Diutina rugosa (syn. Candida rugosa) and Trichomonascus ciferrii (syn. Candida ciferrii).</title>
        <authorList>
            <person name="Mixao V."/>
            <person name="Saus E."/>
            <person name="Hansen A.P."/>
            <person name="Lass-Florl C."/>
            <person name="Gabaldon T."/>
        </authorList>
    </citation>
    <scope>NUCLEOTIDE SEQUENCE</scope>
    <source>
        <strain evidence="5">CBS 4856</strain>
    </source>
</reference>
<dbReference type="GO" id="GO:0030170">
    <property type="term" value="F:pyridoxal phosphate binding"/>
    <property type="evidence" value="ECO:0007669"/>
    <property type="project" value="InterPro"/>
</dbReference>
<accession>A0A642UKM8</accession>
<dbReference type="PANTHER" id="PTHR11808">
    <property type="entry name" value="TRANS-SULFURATION ENZYME FAMILY MEMBER"/>
    <property type="match status" value="1"/>
</dbReference>
<dbReference type="PANTHER" id="PTHR11808:SF35">
    <property type="entry name" value="CYSTATHIONINE GAMMA-SYNTHASE (AFU_ORTHOLOGUE AFUA_7G01590)"/>
    <property type="match status" value="1"/>
</dbReference>
<evidence type="ECO:0000313" key="5">
    <source>
        <dbReference type="EMBL" id="KAA8898518.1"/>
    </source>
</evidence>
<dbReference type="PIRSF" id="PIRSF001434">
    <property type="entry name" value="CGS"/>
    <property type="match status" value="1"/>
</dbReference>
<comment type="similarity">
    <text evidence="4">Belongs to the trans-sulfuration enzymes family.</text>
</comment>
<comment type="cofactor">
    <cofactor evidence="1 4">
        <name>pyridoxal 5'-phosphate</name>
        <dbReference type="ChEBI" id="CHEBI:597326"/>
    </cofactor>
</comment>
<evidence type="ECO:0008006" key="7">
    <source>
        <dbReference type="Google" id="ProtNLM"/>
    </source>
</evidence>